<evidence type="ECO:0000256" key="2">
    <source>
        <dbReference type="ARBA" id="ARBA00007416"/>
    </source>
</evidence>
<accession>A0ABD2JMM0</accession>
<dbReference type="InterPro" id="IPR013219">
    <property type="entry name" value="Ribosomal_mS33"/>
</dbReference>
<keyword evidence="4" id="KW-0479">Metal-binding</keyword>
<evidence type="ECO:0000256" key="12">
    <source>
        <dbReference type="ARBA" id="ARBA00035132"/>
    </source>
</evidence>
<evidence type="ECO:0000256" key="5">
    <source>
        <dbReference type="ARBA" id="ARBA00022771"/>
    </source>
</evidence>
<evidence type="ECO:0000256" key="3">
    <source>
        <dbReference type="ARBA" id="ARBA00008970"/>
    </source>
</evidence>
<dbReference type="GO" id="GO:0008270">
    <property type="term" value="F:zinc ion binding"/>
    <property type="evidence" value="ECO:0007669"/>
    <property type="project" value="UniProtKB-KW"/>
</dbReference>
<feature type="domain" description="Polycomb protein VEFS-Box" evidence="13">
    <location>
        <begin position="156"/>
        <end position="243"/>
    </location>
</feature>
<comment type="similarity">
    <text evidence="2">Belongs to the VEFS (VRN2-EMF2-FIS2-SU(Z)12) family.</text>
</comment>
<keyword evidence="6" id="KW-0862">Zinc</keyword>
<keyword evidence="8" id="KW-0805">Transcription regulation</keyword>
<keyword evidence="5" id="KW-0863">Zinc-finger</keyword>
<comment type="similarity">
    <text evidence="3">Belongs to the mitochondrion-specific ribosomal protein mS33 family.</text>
</comment>
<dbReference type="Pfam" id="PF09733">
    <property type="entry name" value="VEFS-Box"/>
    <property type="match status" value="1"/>
</dbReference>
<keyword evidence="11" id="KW-0687">Ribonucleoprotein</keyword>
<protein>
    <recommendedName>
        <fullName evidence="12">Small ribosomal subunit protein mS33</fullName>
    </recommendedName>
</protein>
<name>A0ABD2JMM0_9BILA</name>
<gene>
    <name evidence="14" type="ORF">niasHT_024316</name>
</gene>
<evidence type="ECO:0000256" key="8">
    <source>
        <dbReference type="ARBA" id="ARBA00023015"/>
    </source>
</evidence>
<proteinExistence type="inferred from homology"/>
<keyword evidence="15" id="KW-1185">Reference proteome</keyword>
<evidence type="ECO:0000256" key="9">
    <source>
        <dbReference type="ARBA" id="ARBA00023128"/>
    </source>
</evidence>
<evidence type="ECO:0000256" key="7">
    <source>
        <dbReference type="ARBA" id="ARBA00022980"/>
    </source>
</evidence>
<dbReference type="Pfam" id="PF08293">
    <property type="entry name" value="MRP-S33"/>
    <property type="match status" value="1"/>
</dbReference>
<reference evidence="14 15" key="1">
    <citation type="submission" date="2024-10" db="EMBL/GenBank/DDBJ databases">
        <authorList>
            <person name="Kim D."/>
        </authorList>
    </citation>
    <scope>NUCLEOTIDE SEQUENCE [LARGE SCALE GENOMIC DNA]</scope>
    <source>
        <strain evidence="14">BH-2024</strain>
    </source>
</reference>
<sequence length="271" mass="31671">MSGPLIRIARPTNRVLNERTEYGKRMKRLSQRIFGEITRPTDIKSLRVAEIMASEPWEQQAKLSEKYYPNTPMLHYLVKMLKLHGLYFDEHLVWREVQNEIRISKGKIIYPPIANDGSNARKTGINFKGILPFNEPKYTELKDPPFQNLYGVDNFHEWMTGIHRIGLNQFTDVTRKEKAFFLLWNGFIVKRINRQLGVCQLFALLKRFIDTHGKELLTIRKGLVTNFILHCANFENFGYISNSERAELMDYAALKLSSLAKEFEGKMKRGK</sequence>
<evidence type="ECO:0000259" key="13">
    <source>
        <dbReference type="Pfam" id="PF09733"/>
    </source>
</evidence>
<comment type="caution">
    <text evidence="14">The sequence shown here is derived from an EMBL/GenBank/DDBJ whole genome shotgun (WGS) entry which is preliminary data.</text>
</comment>
<keyword evidence="7" id="KW-0689">Ribosomal protein</keyword>
<dbReference type="PANTHER" id="PTHR13362">
    <property type="entry name" value="MITOCHONDRIAL RIBOSOMAL PROTEIN S33"/>
    <property type="match status" value="1"/>
</dbReference>
<evidence type="ECO:0000256" key="4">
    <source>
        <dbReference type="ARBA" id="ARBA00022723"/>
    </source>
</evidence>
<organism evidence="14 15">
    <name type="scientific">Heterodera trifolii</name>
    <dbReference type="NCBI Taxonomy" id="157864"/>
    <lineage>
        <taxon>Eukaryota</taxon>
        <taxon>Metazoa</taxon>
        <taxon>Ecdysozoa</taxon>
        <taxon>Nematoda</taxon>
        <taxon>Chromadorea</taxon>
        <taxon>Rhabditida</taxon>
        <taxon>Tylenchina</taxon>
        <taxon>Tylenchomorpha</taxon>
        <taxon>Tylenchoidea</taxon>
        <taxon>Heteroderidae</taxon>
        <taxon>Heteroderinae</taxon>
        <taxon>Heterodera</taxon>
    </lineage>
</organism>
<evidence type="ECO:0000313" key="15">
    <source>
        <dbReference type="Proteomes" id="UP001620626"/>
    </source>
</evidence>
<evidence type="ECO:0000256" key="1">
    <source>
        <dbReference type="ARBA" id="ARBA00004173"/>
    </source>
</evidence>
<dbReference type="Proteomes" id="UP001620626">
    <property type="component" value="Unassembled WGS sequence"/>
</dbReference>
<dbReference type="EMBL" id="JBICBT010000941">
    <property type="protein sequence ID" value="KAL3091734.1"/>
    <property type="molecule type" value="Genomic_DNA"/>
</dbReference>
<dbReference type="GO" id="GO:0005739">
    <property type="term" value="C:mitochondrion"/>
    <property type="evidence" value="ECO:0007669"/>
    <property type="project" value="UniProtKB-SubCell"/>
</dbReference>
<dbReference type="PANTHER" id="PTHR13362:SF2">
    <property type="entry name" value="SMALL RIBOSOMAL SUBUNIT PROTEIN MS33"/>
    <property type="match status" value="1"/>
</dbReference>
<dbReference type="InterPro" id="IPR019135">
    <property type="entry name" value="Polycomb_protein_VEFS-Box"/>
</dbReference>
<evidence type="ECO:0000256" key="10">
    <source>
        <dbReference type="ARBA" id="ARBA00023163"/>
    </source>
</evidence>
<keyword evidence="10" id="KW-0804">Transcription</keyword>
<evidence type="ECO:0000256" key="11">
    <source>
        <dbReference type="ARBA" id="ARBA00023274"/>
    </source>
</evidence>
<evidence type="ECO:0000256" key="6">
    <source>
        <dbReference type="ARBA" id="ARBA00022833"/>
    </source>
</evidence>
<comment type="subcellular location">
    <subcellularLocation>
        <location evidence="1">Mitochondrion</location>
    </subcellularLocation>
</comment>
<dbReference type="GO" id="GO:1990904">
    <property type="term" value="C:ribonucleoprotein complex"/>
    <property type="evidence" value="ECO:0007669"/>
    <property type="project" value="UniProtKB-KW"/>
</dbReference>
<evidence type="ECO:0000313" key="14">
    <source>
        <dbReference type="EMBL" id="KAL3091734.1"/>
    </source>
</evidence>
<keyword evidence="9" id="KW-0496">Mitochondrion</keyword>
<dbReference type="GO" id="GO:0005840">
    <property type="term" value="C:ribosome"/>
    <property type="evidence" value="ECO:0007669"/>
    <property type="project" value="UniProtKB-KW"/>
</dbReference>
<dbReference type="AlphaFoldDB" id="A0ABD2JMM0"/>